<sequence length="73" mass="8249">MFLDISCVEAARQRIRHVYDVFDTVCVQFSGGKDSTAALYLAKEVHEERGLGPVKVIFRDEEMVSPLVEAYVN</sequence>
<dbReference type="InterPro" id="IPR014729">
    <property type="entry name" value="Rossmann-like_a/b/a_fold"/>
</dbReference>
<evidence type="ECO:0000313" key="1">
    <source>
        <dbReference type="EMBL" id="SVC76265.1"/>
    </source>
</evidence>
<organism evidence="1">
    <name type="scientific">marine metagenome</name>
    <dbReference type="NCBI Taxonomy" id="408172"/>
    <lineage>
        <taxon>unclassified sequences</taxon>
        <taxon>metagenomes</taxon>
        <taxon>ecological metagenomes</taxon>
    </lineage>
</organism>
<proteinExistence type="predicted"/>
<name>A0A382PUC8_9ZZZZ</name>
<feature type="non-terminal residue" evidence="1">
    <location>
        <position position="73"/>
    </location>
</feature>
<protein>
    <recommendedName>
        <fullName evidence="2">Phosphoadenosine phosphosulphate reductase domain-containing protein</fullName>
    </recommendedName>
</protein>
<dbReference type="AlphaFoldDB" id="A0A382PUC8"/>
<dbReference type="Gene3D" id="3.40.50.620">
    <property type="entry name" value="HUPs"/>
    <property type="match status" value="1"/>
</dbReference>
<reference evidence="1" key="1">
    <citation type="submission" date="2018-05" db="EMBL/GenBank/DDBJ databases">
        <authorList>
            <person name="Lanie J.A."/>
            <person name="Ng W.-L."/>
            <person name="Kazmierczak K.M."/>
            <person name="Andrzejewski T.M."/>
            <person name="Davidsen T.M."/>
            <person name="Wayne K.J."/>
            <person name="Tettelin H."/>
            <person name="Glass J.I."/>
            <person name="Rusch D."/>
            <person name="Podicherti R."/>
            <person name="Tsui H.-C.T."/>
            <person name="Winkler M.E."/>
        </authorList>
    </citation>
    <scope>NUCLEOTIDE SEQUENCE</scope>
</reference>
<accession>A0A382PUC8</accession>
<dbReference type="EMBL" id="UINC01109436">
    <property type="protein sequence ID" value="SVC76265.1"/>
    <property type="molecule type" value="Genomic_DNA"/>
</dbReference>
<evidence type="ECO:0008006" key="2">
    <source>
        <dbReference type="Google" id="ProtNLM"/>
    </source>
</evidence>
<gene>
    <name evidence="1" type="ORF">METZ01_LOCUS329119</name>
</gene>
<dbReference type="SUPFAM" id="SSF52402">
    <property type="entry name" value="Adenine nucleotide alpha hydrolases-like"/>
    <property type="match status" value="1"/>
</dbReference>